<feature type="compositionally biased region" description="Low complexity" evidence="1">
    <location>
        <begin position="150"/>
        <end position="168"/>
    </location>
</feature>
<dbReference type="Gene3D" id="2.60.120.200">
    <property type="match status" value="1"/>
</dbReference>
<evidence type="ECO:0000256" key="1">
    <source>
        <dbReference type="SAM" id="MobiDB-lite"/>
    </source>
</evidence>
<dbReference type="InterPro" id="IPR000772">
    <property type="entry name" value="Ricin_B_lectin"/>
</dbReference>
<dbReference type="PANTHER" id="PTHR10963:SF60">
    <property type="entry name" value="GRAM-NEGATIVE BACTERIA-BINDING PROTEIN 1-RELATED"/>
    <property type="match status" value="1"/>
</dbReference>
<dbReference type="SMART" id="SM00458">
    <property type="entry name" value="RICIN"/>
    <property type="match status" value="1"/>
</dbReference>
<feature type="signal peptide" evidence="2">
    <location>
        <begin position="1"/>
        <end position="23"/>
    </location>
</feature>
<dbReference type="EMBL" id="JBHUFB010000007">
    <property type="protein sequence ID" value="MFD1811404.1"/>
    <property type="molecule type" value="Genomic_DNA"/>
</dbReference>
<gene>
    <name evidence="4" type="ORF">ACFSJG_04200</name>
</gene>
<dbReference type="CDD" id="cd00413">
    <property type="entry name" value="Glyco_hydrolase_16"/>
    <property type="match status" value="1"/>
</dbReference>
<dbReference type="Pfam" id="PF00652">
    <property type="entry name" value="Ricin_B_lectin"/>
    <property type="match status" value="1"/>
</dbReference>
<dbReference type="Proteomes" id="UP001597286">
    <property type="component" value="Unassembled WGS sequence"/>
</dbReference>
<dbReference type="Gene3D" id="2.80.10.50">
    <property type="match status" value="2"/>
</dbReference>
<reference evidence="5" key="1">
    <citation type="journal article" date="2019" name="Int. J. Syst. Evol. Microbiol.">
        <title>The Global Catalogue of Microorganisms (GCM) 10K type strain sequencing project: providing services to taxonomists for standard genome sequencing and annotation.</title>
        <authorList>
            <consortium name="The Broad Institute Genomics Platform"/>
            <consortium name="The Broad Institute Genome Sequencing Center for Infectious Disease"/>
            <person name="Wu L."/>
            <person name="Ma J."/>
        </authorList>
    </citation>
    <scope>NUCLEOTIDE SEQUENCE [LARGE SCALE GENOMIC DNA]</scope>
    <source>
        <strain evidence="5">DT72</strain>
    </source>
</reference>
<protein>
    <submittedName>
        <fullName evidence="4">Ricin-type beta-trefoil lectin domain protein</fullName>
    </submittedName>
</protein>
<keyword evidence="5" id="KW-1185">Reference proteome</keyword>
<dbReference type="InterPro" id="IPR013320">
    <property type="entry name" value="ConA-like_dom_sf"/>
</dbReference>
<dbReference type="SUPFAM" id="SSF50370">
    <property type="entry name" value="Ricin B-like lectins"/>
    <property type="match status" value="1"/>
</dbReference>
<evidence type="ECO:0000313" key="5">
    <source>
        <dbReference type="Proteomes" id="UP001597286"/>
    </source>
</evidence>
<sequence>MAAVAVAGALVAAPAAVTPQASALTLGPVRTAGGLCLDNRWGVTFEGNPVQVYQCNGMPSQSWSIESDASVRVQGRCLTARSNRTGTVLTTGACVGSAAQRWTAGSNGTVLSQASGLCAENRGGREVNENPVVLQRCNGSAAQRWTYAAAPPTTTLPPTTTVPPATSPSGVAAPRGNLPGWRQIFVDDFTANAAVGSWANTCEPDRIVYTGAEGQKWRTYPSCYLDTYQKRPYRPDRVLSVQNGVLNFHLHRVDGIPAGANPSPLIDGQSQYQTYGRYSARFKVDKPNLNEYYVAWLLWPQSERWPVDGEFDFPEGGLAGTARGFHHYSGAGSCVGGCQDIAADIGARFTDWHTYTIEWSPGRIRYLLDDRVVLDSTAWVPSTPMRWQLQTETNGNGNSDGNLLVDWVSVWSYAPGT</sequence>
<dbReference type="PROSITE" id="PS50231">
    <property type="entry name" value="RICIN_B_LECTIN"/>
    <property type="match status" value="1"/>
</dbReference>
<feature type="domain" description="GH16" evidence="3">
    <location>
        <begin position="160"/>
        <end position="416"/>
    </location>
</feature>
<dbReference type="RefSeq" id="WP_378483953.1">
    <property type="nucleotide sequence ID" value="NZ_JBHUFB010000007.1"/>
</dbReference>
<comment type="caution">
    <text evidence="4">The sequence shown here is derived from an EMBL/GenBank/DDBJ whole genome shotgun (WGS) entry which is preliminary data.</text>
</comment>
<name>A0ABW4NZC4_9NOCA</name>
<dbReference type="InterPro" id="IPR000757">
    <property type="entry name" value="Beta-glucanase-like"/>
</dbReference>
<dbReference type="Pfam" id="PF00722">
    <property type="entry name" value="Glyco_hydro_16"/>
    <property type="match status" value="1"/>
</dbReference>
<dbReference type="PROSITE" id="PS51762">
    <property type="entry name" value="GH16_2"/>
    <property type="match status" value="1"/>
</dbReference>
<dbReference type="PANTHER" id="PTHR10963">
    <property type="entry name" value="GLYCOSYL HYDROLASE-RELATED"/>
    <property type="match status" value="1"/>
</dbReference>
<evidence type="ECO:0000256" key="2">
    <source>
        <dbReference type="SAM" id="SignalP"/>
    </source>
</evidence>
<accession>A0ABW4NZC4</accession>
<evidence type="ECO:0000313" key="4">
    <source>
        <dbReference type="EMBL" id="MFD1811404.1"/>
    </source>
</evidence>
<organism evidence="4 5">
    <name type="scientific">Rhodococcus gannanensis</name>
    <dbReference type="NCBI Taxonomy" id="1960308"/>
    <lineage>
        <taxon>Bacteria</taxon>
        <taxon>Bacillati</taxon>
        <taxon>Actinomycetota</taxon>
        <taxon>Actinomycetes</taxon>
        <taxon>Mycobacteriales</taxon>
        <taxon>Nocardiaceae</taxon>
        <taxon>Rhodococcus</taxon>
    </lineage>
</organism>
<feature type="region of interest" description="Disordered" evidence="1">
    <location>
        <begin position="150"/>
        <end position="169"/>
    </location>
</feature>
<proteinExistence type="predicted"/>
<feature type="chain" id="PRO_5047148120" evidence="2">
    <location>
        <begin position="24"/>
        <end position="417"/>
    </location>
</feature>
<dbReference type="SUPFAM" id="SSF49899">
    <property type="entry name" value="Concanavalin A-like lectins/glucanases"/>
    <property type="match status" value="1"/>
</dbReference>
<keyword evidence="2" id="KW-0732">Signal</keyword>
<dbReference type="InterPro" id="IPR050546">
    <property type="entry name" value="Glycosyl_Hydrlase_16"/>
</dbReference>
<evidence type="ECO:0000259" key="3">
    <source>
        <dbReference type="PROSITE" id="PS51762"/>
    </source>
</evidence>
<dbReference type="InterPro" id="IPR035992">
    <property type="entry name" value="Ricin_B-like_lectins"/>
</dbReference>